<dbReference type="SUPFAM" id="SSF46689">
    <property type="entry name" value="Homeodomain-like"/>
    <property type="match status" value="1"/>
</dbReference>
<dbReference type="Pfam" id="PF00440">
    <property type="entry name" value="TetR_N"/>
    <property type="match status" value="1"/>
</dbReference>
<dbReference type="InterPro" id="IPR036271">
    <property type="entry name" value="Tet_transcr_reg_TetR-rel_C_sf"/>
</dbReference>
<keyword evidence="2 4" id="KW-0238">DNA-binding</keyword>
<gene>
    <name evidence="6" type="ORF">GCM10010528_00350</name>
</gene>
<evidence type="ECO:0000256" key="4">
    <source>
        <dbReference type="PROSITE-ProRule" id="PRU00335"/>
    </source>
</evidence>
<organism evidence="6 7">
    <name type="scientific">Gordonia defluvii</name>
    <dbReference type="NCBI Taxonomy" id="283718"/>
    <lineage>
        <taxon>Bacteria</taxon>
        <taxon>Bacillati</taxon>
        <taxon>Actinomycetota</taxon>
        <taxon>Actinomycetes</taxon>
        <taxon>Mycobacteriales</taxon>
        <taxon>Gordoniaceae</taxon>
        <taxon>Gordonia</taxon>
    </lineage>
</organism>
<evidence type="ECO:0000259" key="5">
    <source>
        <dbReference type="PROSITE" id="PS50977"/>
    </source>
</evidence>
<dbReference type="SUPFAM" id="SSF48498">
    <property type="entry name" value="Tetracyclin repressor-like, C-terminal domain"/>
    <property type="match status" value="1"/>
</dbReference>
<dbReference type="InterPro" id="IPR001647">
    <property type="entry name" value="HTH_TetR"/>
</dbReference>
<dbReference type="Gene3D" id="1.10.357.10">
    <property type="entry name" value="Tetracycline Repressor, domain 2"/>
    <property type="match status" value="1"/>
</dbReference>
<protein>
    <submittedName>
        <fullName evidence="6">TetR/AcrR family transcriptional regulator</fullName>
    </submittedName>
</protein>
<evidence type="ECO:0000256" key="1">
    <source>
        <dbReference type="ARBA" id="ARBA00023015"/>
    </source>
</evidence>
<dbReference type="PANTHER" id="PTHR30055">
    <property type="entry name" value="HTH-TYPE TRANSCRIPTIONAL REGULATOR RUTR"/>
    <property type="match status" value="1"/>
</dbReference>
<evidence type="ECO:0000256" key="2">
    <source>
        <dbReference type="ARBA" id="ARBA00023125"/>
    </source>
</evidence>
<dbReference type="PROSITE" id="PS50977">
    <property type="entry name" value="HTH_TETR_2"/>
    <property type="match status" value="1"/>
</dbReference>
<keyword evidence="3" id="KW-0804">Transcription</keyword>
<dbReference type="Proteomes" id="UP001501035">
    <property type="component" value="Unassembled WGS sequence"/>
</dbReference>
<name>A0ABN3Y7S5_9ACTN</name>
<keyword evidence="7" id="KW-1185">Reference proteome</keyword>
<sequence length="196" mass="21142">MLEAAVELAERLGFSSFTMRDVAVAAGVSLGTLQYFYPSKDELVRAVALELADQVVQVAGQLPPGATDMRGVAGLDNLLTQAVESWWGIISSTPTRRLVTYEIATNGIRGGGPILDTALLQYRLNTAYITAMLVTCAEVARVNWAIDVDELGLFAMNFMDGYVLRWLLEPEASPASAQRRTLVKAIVAFAVEGDAT</sequence>
<feature type="DNA-binding region" description="H-T-H motif" evidence="4">
    <location>
        <begin position="18"/>
        <end position="37"/>
    </location>
</feature>
<accession>A0ABN3Y7S5</accession>
<evidence type="ECO:0000256" key="3">
    <source>
        <dbReference type="ARBA" id="ARBA00023163"/>
    </source>
</evidence>
<dbReference type="EMBL" id="BAAAVS010000001">
    <property type="protein sequence ID" value="GAA3022232.1"/>
    <property type="molecule type" value="Genomic_DNA"/>
</dbReference>
<comment type="caution">
    <text evidence="6">The sequence shown here is derived from an EMBL/GenBank/DDBJ whole genome shotgun (WGS) entry which is preliminary data.</text>
</comment>
<dbReference type="RefSeq" id="WP_290706621.1">
    <property type="nucleotide sequence ID" value="NZ_BAAAVS010000001.1"/>
</dbReference>
<evidence type="ECO:0000313" key="7">
    <source>
        <dbReference type="Proteomes" id="UP001501035"/>
    </source>
</evidence>
<proteinExistence type="predicted"/>
<keyword evidence="1" id="KW-0805">Transcription regulation</keyword>
<dbReference type="PRINTS" id="PR00455">
    <property type="entry name" value="HTHTETR"/>
</dbReference>
<reference evidence="6 7" key="1">
    <citation type="journal article" date="2019" name="Int. J. Syst. Evol. Microbiol.">
        <title>The Global Catalogue of Microorganisms (GCM) 10K type strain sequencing project: providing services to taxonomists for standard genome sequencing and annotation.</title>
        <authorList>
            <consortium name="The Broad Institute Genomics Platform"/>
            <consortium name="The Broad Institute Genome Sequencing Center for Infectious Disease"/>
            <person name="Wu L."/>
            <person name="Ma J."/>
        </authorList>
    </citation>
    <scope>NUCLEOTIDE SEQUENCE [LARGE SCALE GENOMIC DNA]</scope>
    <source>
        <strain evidence="6 7">JCM 14234</strain>
    </source>
</reference>
<dbReference type="InterPro" id="IPR050109">
    <property type="entry name" value="HTH-type_TetR-like_transc_reg"/>
</dbReference>
<feature type="domain" description="HTH tetR-type" evidence="5">
    <location>
        <begin position="1"/>
        <end position="55"/>
    </location>
</feature>
<evidence type="ECO:0000313" key="6">
    <source>
        <dbReference type="EMBL" id="GAA3022232.1"/>
    </source>
</evidence>
<dbReference type="PANTHER" id="PTHR30055:SF234">
    <property type="entry name" value="HTH-TYPE TRANSCRIPTIONAL REGULATOR BETI"/>
    <property type="match status" value="1"/>
</dbReference>
<dbReference type="InterPro" id="IPR009057">
    <property type="entry name" value="Homeodomain-like_sf"/>
</dbReference>